<reference evidence="3" key="1">
    <citation type="submission" date="2016-11" db="EMBL/GenBank/DDBJ databases">
        <authorList>
            <person name="Varghese N."/>
            <person name="Submissions S."/>
        </authorList>
    </citation>
    <scope>NUCLEOTIDE SEQUENCE [LARGE SCALE GENOMIC DNA]</scope>
    <source>
        <strain evidence="3">DSM 12395</strain>
    </source>
</reference>
<keyword evidence="3" id="KW-1185">Reference proteome</keyword>
<feature type="transmembrane region" description="Helical" evidence="1">
    <location>
        <begin position="36"/>
        <end position="55"/>
    </location>
</feature>
<dbReference type="AlphaFoldDB" id="A0A1M4SCM5"/>
<keyword evidence="1" id="KW-1133">Transmembrane helix</keyword>
<dbReference type="RefSeq" id="WP_200798094.1">
    <property type="nucleotide sequence ID" value="NZ_FQUY01000001.1"/>
</dbReference>
<evidence type="ECO:0000256" key="1">
    <source>
        <dbReference type="SAM" id="Phobius"/>
    </source>
</evidence>
<name>A0A1M4SCM5_9FIRM</name>
<dbReference type="STRING" id="1121429.SAMN02745133_00066"/>
<keyword evidence="1" id="KW-0812">Transmembrane</keyword>
<keyword evidence="1" id="KW-0472">Membrane</keyword>
<accession>A0A1M4SCM5</accession>
<evidence type="ECO:0000313" key="2">
    <source>
        <dbReference type="EMBL" id="SHE29875.1"/>
    </source>
</evidence>
<organism evidence="2 3">
    <name type="scientific">Desulforamulus putei DSM 12395</name>
    <dbReference type="NCBI Taxonomy" id="1121429"/>
    <lineage>
        <taxon>Bacteria</taxon>
        <taxon>Bacillati</taxon>
        <taxon>Bacillota</taxon>
        <taxon>Clostridia</taxon>
        <taxon>Eubacteriales</taxon>
        <taxon>Peptococcaceae</taxon>
        <taxon>Desulforamulus</taxon>
    </lineage>
</organism>
<evidence type="ECO:0000313" key="3">
    <source>
        <dbReference type="Proteomes" id="UP000184148"/>
    </source>
</evidence>
<protein>
    <submittedName>
        <fullName evidence="2">Uncharacterized protein</fullName>
    </submittedName>
</protein>
<sequence>MAEVKIRDADQTLVRARQEVDYQDEWFELQPIEKKLISYSLALGIGLLIIFILVFKPF</sequence>
<proteinExistence type="predicted"/>
<dbReference type="Proteomes" id="UP000184148">
    <property type="component" value="Unassembled WGS sequence"/>
</dbReference>
<dbReference type="EMBL" id="FQUY01000001">
    <property type="protein sequence ID" value="SHE29875.1"/>
    <property type="molecule type" value="Genomic_DNA"/>
</dbReference>
<gene>
    <name evidence="2" type="ORF">SAMN02745133_00066</name>
</gene>